<keyword evidence="5" id="KW-0631">Potassium channel</keyword>
<evidence type="ECO:0000256" key="12">
    <source>
        <dbReference type="SAM" id="MobiDB-lite"/>
    </source>
</evidence>
<proteinExistence type="predicted"/>
<evidence type="ECO:0000256" key="9">
    <source>
        <dbReference type="ARBA" id="ARBA00023065"/>
    </source>
</evidence>
<feature type="compositionally biased region" description="Acidic residues" evidence="12">
    <location>
        <begin position="731"/>
        <end position="743"/>
    </location>
</feature>
<evidence type="ECO:0000256" key="7">
    <source>
        <dbReference type="ARBA" id="ARBA00022958"/>
    </source>
</evidence>
<dbReference type="Gene3D" id="1.10.287.70">
    <property type="match status" value="1"/>
</dbReference>
<dbReference type="EMBL" id="MTYJ01000087">
    <property type="protein sequence ID" value="OQV15532.1"/>
    <property type="molecule type" value="Genomic_DNA"/>
</dbReference>
<dbReference type="PRINTS" id="PR01449">
    <property type="entry name" value="BKCHANNELA"/>
</dbReference>
<feature type="transmembrane region" description="Helical" evidence="13">
    <location>
        <begin position="161"/>
        <end position="181"/>
    </location>
</feature>
<feature type="transmembrane region" description="Helical" evidence="13">
    <location>
        <begin position="73"/>
        <end position="94"/>
    </location>
</feature>
<feature type="domain" description="Calcium-activated potassium channel BK alpha subunit" evidence="14">
    <location>
        <begin position="533"/>
        <end position="626"/>
    </location>
</feature>
<dbReference type="InterPro" id="IPR047871">
    <property type="entry name" value="K_chnl_Slo-like"/>
</dbReference>
<feature type="transmembrane region" description="Helical" evidence="13">
    <location>
        <begin position="355"/>
        <end position="376"/>
    </location>
</feature>
<dbReference type="SUPFAM" id="SSF81324">
    <property type="entry name" value="Voltage-gated potassium channels"/>
    <property type="match status" value="1"/>
</dbReference>
<feature type="compositionally biased region" description="Basic and acidic residues" evidence="12">
    <location>
        <begin position="911"/>
        <end position="921"/>
    </location>
</feature>
<sequence length="1208" mass="136765">MSAENESGHTPTLESVLDDVTSCVLQAVHQNVCHFPSTIVFNHSSADEPTPIIINLTDARHAVSCHEVSALPLLGIFTGIGFIMPVVVTIVILYQWTKQLMHRHFVTSKYENLDGQSSTDQPILEHGHLQAFKDLMESRAKETKLTKWINDAANPLVPTGFYMNIAGLIAAALSFVLYLSAVSVKIPSVDLCGTMPNAQQILDWFLNLFLLAYLLIRVYGRDRKLRALICGHAWVDYFTLPAALVVPFLDRYLTGYGFLRSYSFLWLVEILAYKGNFRIHNTLKLTHLVFLVIIILFVCTGFLHLFENKGDFYSGTPNGHMVTYWECFLYLYGRITLIDLSGMKVLSVLGKVTTYLFQLFALGTIGRIIPQIVALIKKRPDYDQEYVLPDRFLHVILAGQITTSAVNDFLREFFHADRPLSKNFQVAVMGEKEPDELMNQLMKKYFMRAEYKRGSVMSVKDLAKIKLNEAAAIVLLADRPAPEAESADSINLMRVISIKNFNNLARIIVQLIQFHNKAFLTKIPTWKVERGDMCICLAEFRFGLLAQSCRAPGISTLIANFFMTRLYDDKDKEKHTHRNKPWMEDYLRGSAAEMYAKRLSDSFVGWSFRDLCRFTYEKLDAILVAVKTNPFELNTMPLVNPGASCLIEKNTLGYFIARDDTRDFRTIKRCACEWNKEDVDLEDLDKHTAQRQSEEGRQQRKRVEKTMERNVWNFISENPATPASSESGDSVSEDEIVSEDETDETETLLDSTGRFHWCRSRTMNSVLLSRQDATKRNFRCHVIVCMLAHKDSPVLDLTCFALTLRSSAIKREDLLEIVVLCDHIFMEKEWEFFMNLPALSIVKGDPLNRADLRAINLSACRMCVILGVPSPRENQKIKDMHYALMDKSVILATVNMRDIAHLKDHHNKAPKPADSKKKTEGGEDYTDVVYQSPSDTYKCDQRRKNGHDLPLLTDLIHDLNVRYLDLDDDDTAQVDLCTSEAFAGGRAFSGSLSDCLCVTGFFNPNVVNVLRTIIFGGTSLELEKSLAEGAGLMGGRNVSKSNPNTVDQVIVSQYPLTSGLLEEFKSSTFGEMFLESLRHNRLCLGLFRKLSYYDNSALPYKRVVITKPPPDFMLHPSDLVFCLDRPGQSSRSVVDEASATEEDFRGPSAPRGKQREKELFDLLDDDNGKKNSRKKAQSPLDPVTRAVGNTGLSSRPKKQLSFNLNEKN</sequence>
<feature type="transmembrane region" description="Helical" evidence="13">
    <location>
        <begin position="255"/>
        <end position="273"/>
    </location>
</feature>
<feature type="region of interest" description="Disordered" evidence="12">
    <location>
        <begin position="716"/>
        <end position="743"/>
    </location>
</feature>
<evidence type="ECO:0000256" key="8">
    <source>
        <dbReference type="ARBA" id="ARBA00022989"/>
    </source>
</evidence>
<feature type="transmembrane region" description="Helical" evidence="13">
    <location>
        <begin position="227"/>
        <end position="249"/>
    </location>
</feature>
<feature type="region of interest" description="Disordered" evidence="12">
    <location>
        <begin position="1132"/>
        <end position="1208"/>
    </location>
</feature>
<keyword evidence="6" id="KW-0851">Voltage-gated channel</keyword>
<keyword evidence="9" id="KW-0406">Ion transport</keyword>
<name>A0A1W0WK38_HYPEX</name>
<dbReference type="AlphaFoldDB" id="A0A1W0WK38"/>
<evidence type="ECO:0000256" key="6">
    <source>
        <dbReference type="ARBA" id="ARBA00022882"/>
    </source>
</evidence>
<organism evidence="17 18">
    <name type="scientific">Hypsibius exemplaris</name>
    <name type="common">Freshwater tardigrade</name>
    <dbReference type="NCBI Taxonomy" id="2072580"/>
    <lineage>
        <taxon>Eukaryota</taxon>
        <taxon>Metazoa</taxon>
        <taxon>Ecdysozoa</taxon>
        <taxon>Tardigrada</taxon>
        <taxon>Eutardigrada</taxon>
        <taxon>Parachela</taxon>
        <taxon>Hypsibioidea</taxon>
        <taxon>Hypsibiidae</taxon>
        <taxon>Hypsibius</taxon>
    </lineage>
</organism>
<dbReference type="InterPro" id="IPR003929">
    <property type="entry name" value="K_chnl_BK_asu"/>
</dbReference>
<dbReference type="InterPro" id="IPR048735">
    <property type="entry name" value="Slowpoke-like_C"/>
</dbReference>
<keyword evidence="10 13" id="KW-0472">Membrane</keyword>
<dbReference type="Gene3D" id="3.40.50.720">
    <property type="entry name" value="NAD(P)-binding Rossmann-like Domain"/>
    <property type="match status" value="1"/>
</dbReference>
<evidence type="ECO:0000256" key="4">
    <source>
        <dbReference type="ARBA" id="ARBA00022692"/>
    </source>
</evidence>
<dbReference type="OrthoDB" id="10035564at2759"/>
<evidence type="ECO:0000259" key="14">
    <source>
        <dbReference type="Pfam" id="PF03493"/>
    </source>
</evidence>
<accession>A0A1W0WK38</accession>
<evidence type="ECO:0000256" key="5">
    <source>
        <dbReference type="ARBA" id="ARBA00022826"/>
    </source>
</evidence>
<evidence type="ECO:0000259" key="15">
    <source>
        <dbReference type="Pfam" id="PF21014"/>
    </source>
</evidence>
<dbReference type="Pfam" id="PF22614">
    <property type="entry name" value="Slo-like_RCK"/>
    <property type="match status" value="2"/>
</dbReference>
<dbReference type="PANTHER" id="PTHR10027:SF33">
    <property type="entry name" value="CALCIUM-ACTIVATED POTASSIUM CHANNEL SUBUNIT ALPHA-1-RELATED"/>
    <property type="match status" value="1"/>
</dbReference>
<evidence type="ECO:0000256" key="13">
    <source>
        <dbReference type="SAM" id="Phobius"/>
    </source>
</evidence>
<feature type="domain" description="RCK N-terminal" evidence="16">
    <location>
        <begin position="778"/>
        <end position="900"/>
    </location>
</feature>
<dbReference type="Pfam" id="PF03493">
    <property type="entry name" value="BK_channel_a"/>
    <property type="match status" value="1"/>
</dbReference>
<feature type="domain" description="Ca2+-activated K+ channel Slowpoke-like C-terminal" evidence="15">
    <location>
        <begin position="1007"/>
        <end position="1123"/>
    </location>
</feature>
<feature type="domain" description="RCK N-terminal" evidence="16">
    <location>
        <begin position="394"/>
        <end position="509"/>
    </location>
</feature>
<dbReference type="GO" id="GO:0060072">
    <property type="term" value="F:large conductance calcium-activated potassium channel activity"/>
    <property type="evidence" value="ECO:0007669"/>
    <property type="project" value="TreeGrafter"/>
</dbReference>
<feature type="transmembrane region" description="Helical" evidence="13">
    <location>
        <begin position="285"/>
        <end position="306"/>
    </location>
</feature>
<keyword evidence="7" id="KW-0630">Potassium</keyword>
<evidence type="ECO:0000256" key="1">
    <source>
        <dbReference type="ARBA" id="ARBA00004141"/>
    </source>
</evidence>
<dbReference type="PANTHER" id="PTHR10027">
    <property type="entry name" value="CALCIUM-ACTIVATED POTASSIUM CHANNEL ALPHA CHAIN"/>
    <property type="match status" value="1"/>
</dbReference>
<evidence type="ECO:0000259" key="16">
    <source>
        <dbReference type="Pfam" id="PF22614"/>
    </source>
</evidence>
<keyword evidence="11 17" id="KW-0407">Ion channel</keyword>
<evidence type="ECO:0000256" key="3">
    <source>
        <dbReference type="ARBA" id="ARBA00022538"/>
    </source>
</evidence>
<protein>
    <submittedName>
        <fullName evidence="17">Calcium-activated potassium channel subunit alpha-1</fullName>
    </submittedName>
</protein>
<dbReference type="Pfam" id="PF21014">
    <property type="entry name" value="Slowpoke_C"/>
    <property type="match status" value="1"/>
</dbReference>
<keyword evidence="2" id="KW-0813">Transport</keyword>
<gene>
    <name evidence="17" type="ORF">BV898_10254</name>
</gene>
<keyword evidence="4 13" id="KW-0812">Transmembrane</keyword>
<reference evidence="18" key="1">
    <citation type="submission" date="2017-01" db="EMBL/GenBank/DDBJ databases">
        <title>Comparative genomics of anhydrobiosis in the tardigrade Hypsibius dujardini.</title>
        <authorList>
            <person name="Yoshida Y."/>
            <person name="Koutsovoulos G."/>
            <person name="Laetsch D."/>
            <person name="Stevens L."/>
            <person name="Kumar S."/>
            <person name="Horikawa D."/>
            <person name="Ishino K."/>
            <person name="Komine S."/>
            <person name="Tomita M."/>
            <person name="Blaxter M."/>
            <person name="Arakawa K."/>
        </authorList>
    </citation>
    <scope>NUCLEOTIDE SEQUENCE [LARGE SCALE GENOMIC DNA]</scope>
    <source>
        <strain evidence="18">Z151</strain>
    </source>
</reference>
<comment type="subcellular location">
    <subcellularLocation>
        <location evidence="1">Membrane</location>
        <topology evidence="1">Multi-pass membrane protein</topology>
    </subcellularLocation>
</comment>
<evidence type="ECO:0000256" key="2">
    <source>
        <dbReference type="ARBA" id="ARBA00022448"/>
    </source>
</evidence>
<keyword evidence="18" id="KW-1185">Reference proteome</keyword>
<keyword evidence="8 13" id="KW-1133">Transmembrane helix</keyword>
<dbReference type="Proteomes" id="UP000192578">
    <property type="component" value="Unassembled WGS sequence"/>
</dbReference>
<evidence type="ECO:0000256" key="10">
    <source>
        <dbReference type="ARBA" id="ARBA00023136"/>
    </source>
</evidence>
<keyword evidence="3" id="KW-0633">Potassium transport</keyword>
<dbReference type="InterPro" id="IPR003148">
    <property type="entry name" value="RCK_N"/>
</dbReference>
<dbReference type="GO" id="GO:0034702">
    <property type="term" value="C:monoatomic ion channel complex"/>
    <property type="evidence" value="ECO:0007669"/>
    <property type="project" value="UniProtKB-KW"/>
</dbReference>
<feature type="region of interest" description="Disordered" evidence="12">
    <location>
        <begin position="903"/>
        <end position="924"/>
    </location>
</feature>
<feature type="transmembrane region" description="Helical" evidence="13">
    <location>
        <begin position="201"/>
        <end position="220"/>
    </location>
</feature>
<evidence type="ECO:0000313" key="17">
    <source>
        <dbReference type="EMBL" id="OQV15532.1"/>
    </source>
</evidence>
<comment type="caution">
    <text evidence="17">The sequence shown here is derived from an EMBL/GenBank/DDBJ whole genome shotgun (WGS) entry which is preliminary data.</text>
</comment>
<evidence type="ECO:0000313" key="18">
    <source>
        <dbReference type="Proteomes" id="UP000192578"/>
    </source>
</evidence>
<evidence type="ECO:0000256" key="11">
    <source>
        <dbReference type="ARBA" id="ARBA00023303"/>
    </source>
</evidence>